<evidence type="ECO:0000259" key="10">
    <source>
        <dbReference type="PROSITE" id="PS50075"/>
    </source>
</evidence>
<evidence type="ECO:0000256" key="7">
    <source>
        <dbReference type="HAMAP-Rule" id="MF_01217"/>
    </source>
</evidence>
<sequence length="77" mass="8810">MNFEKVRDVIVETVNLNPEEIKLESNLKENLNLDSLDAVELNMALEEAFEITIDDEELMKFVTVKDIVDYIDAHVAA</sequence>
<evidence type="ECO:0000256" key="8">
    <source>
        <dbReference type="NCBIfam" id="TIGR00517"/>
    </source>
</evidence>
<keyword evidence="2 7" id="KW-0444">Lipid biosynthesis</keyword>
<dbReference type="Pfam" id="PF00550">
    <property type="entry name" value="PP-binding"/>
    <property type="match status" value="1"/>
</dbReference>
<dbReference type="NCBIfam" id="TIGR00517">
    <property type="entry name" value="acyl_carrier"/>
    <property type="match status" value="1"/>
</dbReference>
<keyword evidence="7" id="KW-0963">Cytoplasm</keyword>
<comment type="PTM">
    <text evidence="9">4'-phosphopantetheine is transferred from CoA to a specific serine of apo-ACP by acpS.</text>
</comment>
<dbReference type="InterPro" id="IPR003231">
    <property type="entry name" value="ACP"/>
</dbReference>
<evidence type="ECO:0000313" key="11">
    <source>
        <dbReference type="EMBL" id="SER91728.1"/>
    </source>
</evidence>
<dbReference type="GO" id="GO:0016020">
    <property type="term" value="C:membrane"/>
    <property type="evidence" value="ECO:0007669"/>
    <property type="project" value="GOC"/>
</dbReference>
<dbReference type="OrthoDB" id="9804551at2"/>
<evidence type="ECO:0000256" key="5">
    <source>
        <dbReference type="ARBA" id="ARBA00023098"/>
    </source>
</evidence>
<proteinExistence type="inferred from homology"/>
<keyword evidence="12" id="KW-1185">Reference proteome</keyword>
<reference evidence="12" key="1">
    <citation type="submission" date="2016-10" db="EMBL/GenBank/DDBJ databases">
        <authorList>
            <person name="Varghese N."/>
            <person name="Submissions S."/>
        </authorList>
    </citation>
    <scope>NUCLEOTIDE SEQUENCE [LARGE SCALE GENOMIC DNA]</scope>
    <source>
        <strain evidence="12">S1b</strain>
    </source>
</reference>
<dbReference type="NCBIfam" id="NF002148">
    <property type="entry name" value="PRK00982.1-2"/>
    <property type="match status" value="1"/>
</dbReference>
<dbReference type="Gene3D" id="1.10.1200.10">
    <property type="entry name" value="ACP-like"/>
    <property type="match status" value="1"/>
</dbReference>
<dbReference type="Proteomes" id="UP000182471">
    <property type="component" value="Unassembled WGS sequence"/>
</dbReference>
<keyword evidence="5 7" id="KW-0443">Lipid metabolism</keyword>
<keyword evidence="4 7" id="KW-0276">Fatty acid metabolism</keyword>
<evidence type="ECO:0000256" key="4">
    <source>
        <dbReference type="ARBA" id="ARBA00022832"/>
    </source>
</evidence>
<keyword evidence="1 7" id="KW-0596">Phosphopantetheine</keyword>
<dbReference type="PANTHER" id="PTHR20863:SF76">
    <property type="entry name" value="CARRIER DOMAIN-CONTAINING PROTEIN"/>
    <property type="match status" value="1"/>
</dbReference>
<dbReference type="NCBIfam" id="NF002150">
    <property type="entry name" value="PRK00982.1-4"/>
    <property type="match status" value="1"/>
</dbReference>
<comment type="PTM">
    <text evidence="7">4'-phosphopantetheine is transferred from CoA to a specific serine of apo-ACP by AcpS. This modification is essential for activity because fatty acids are bound in thioester linkage to the sulfhydryl of the prosthetic group.</text>
</comment>
<dbReference type="HAMAP" id="MF_01217">
    <property type="entry name" value="Acyl_carrier"/>
    <property type="match status" value="1"/>
</dbReference>
<protein>
    <recommendedName>
        <fullName evidence="7 8">Acyl carrier protein</fullName>
        <shortName evidence="7">ACP</shortName>
    </recommendedName>
</protein>
<evidence type="ECO:0000256" key="6">
    <source>
        <dbReference type="ARBA" id="ARBA00023160"/>
    </source>
</evidence>
<evidence type="ECO:0000256" key="1">
    <source>
        <dbReference type="ARBA" id="ARBA00022450"/>
    </source>
</evidence>
<name>A0A1H9T3L4_9FIRM</name>
<accession>A0A1H9T3L4</accession>
<dbReference type="PANTHER" id="PTHR20863">
    <property type="entry name" value="ACYL CARRIER PROTEIN"/>
    <property type="match status" value="1"/>
</dbReference>
<dbReference type="RefSeq" id="WP_022749642.1">
    <property type="nucleotide sequence ID" value="NZ_FOGW01000014.1"/>
</dbReference>
<comment type="subcellular location">
    <subcellularLocation>
        <location evidence="7">Cytoplasm</location>
    </subcellularLocation>
</comment>
<comment type="pathway">
    <text evidence="7 9">Lipid metabolism; fatty acid biosynthesis.</text>
</comment>
<dbReference type="InterPro" id="IPR036736">
    <property type="entry name" value="ACP-like_sf"/>
</dbReference>
<evidence type="ECO:0000256" key="9">
    <source>
        <dbReference type="RuleBase" id="RU003545"/>
    </source>
</evidence>
<dbReference type="EMBL" id="FOGW01000014">
    <property type="protein sequence ID" value="SER91728.1"/>
    <property type="molecule type" value="Genomic_DNA"/>
</dbReference>
<evidence type="ECO:0000256" key="3">
    <source>
        <dbReference type="ARBA" id="ARBA00022553"/>
    </source>
</evidence>
<dbReference type="PROSITE" id="PS50075">
    <property type="entry name" value="CARRIER"/>
    <property type="match status" value="1"/>
</dbReference>
<comment type="similarity">
    <text evidence="7">Belongs to the acyl carrier protein (ACP) family.</text>
</comment>
<dbReference type="GO" id="GO:0009245">
    <property type="term" value="P:lipid A biosynthetic process"/>
    <property type="evidence" value="ECO:0007669"/>
    <property type="project" value="TreeGrafter"/>
</dbReference>
<evidence type="ECO:0000256" key="2">
    <source>
        <dbReference type="ARBA" id="ARBA00022516"/>
    </source>
</evidence>
<dbReference type="UniPathway" id="UPA00094"/>
<dbReference type="InterPro" id="IPR009081">
    <property type="entry name" value="PP-bd_ACP"/>
</dbReference>
<keyword evidence="3 7" id="KW-0597">Phosphoprotein</keyword>
<dbReference type="GO" id="GO:0000035">
    <property type="term" value="F:acyl binding"/>
    <property type="evidence" value="ECO:0007669"/>
    <property type="project" value="TreeGrafter"/>
</dbReference>
<keyword evidence="6 7" id="KW-0275">Fatty acid biosynthesis</keyword>
<gene>
    <name evidence="7" type="primary">acpP</name>
    <name evidence="11" type="ORF">SAMN02910429_01464</name>
</gene>
<organism evidence="11 12">
    <name type="scientific">Lachnobacterium bovis</name>
    <dbReference type="NCBI Taxonomy" id="140626"/>
    <lineage>
        <taxon>Bacteria</taxon>
        <taxon>Bacillati</taxon>
        <taxon>Bacillota</taxon>
        <taxon>Clostridia</taxon>
        <taxon>Lachnospirales</taxon>
        <taxon>Lachnospiraceae</taxon>
        <taxon>Lachnobacterium</taxon>
    </lineage>
</organism>
<dbReference type="GO" id="GO:0005829">
    <property type="term" value="C:cytosol"/>
    <property type="evidence" value="ECO:0007669"/>
    <property type="project" value="TreeGrafter"/>
</dbReference>
<feature type="modified residue" description="O-(pantetheine 4'-phosphoryl)serine" evidence="7">
    <location>
        <position position="35"/>
    </location>
</feature>
<dbReference type="AlphaFoldDB" id="A0A1H9T3L4"/>
<evidence type="ECO:0000313" key="12">
    <source>
        <dbReference type="Proteomes" id="UP000182471"/>
    </source>
</evidence>
<dbReference type="GO" id="GO:0000036">
    <property type="term" value="F:acyl carrier activity"/>
    <property type="evidence" value="ECO:0007669"/>
    <property type="project" value="UniProtKB-UniRule"/>
</dbReference>
<feature type="domain" description="Carrier" evidence="10">
    <location>
        <begin position="1"/>
        <end position="75"/>
    </location>
</feature>
<comment type="function">
    <text evidence="7 9">Carrier of the growing fatty acid chain in fatty acid biosynthesis.</text>
</comment>
<dbReference type="SUPFAM" id="SSF47336">
    <property type="entry name" value="ACP-like"/>
    <property type="match status" value="1"/>
</dbReference>